<dbReference type="PANTHER" id="PTHR47640:SF62">
    <property type="entry name" value="RRM DOMAIN-CONTAINING PROTEIN"/>
    <property type="match status" value="1"/>
</dbReference>
<comment type="subcellular location">
    <subcellularLocation>
        <location evidence="2">Cytoplasmic granule</location>
    </subcellularLocation>
    <subcellularLocation>
        <location evidence="1">Nucleus</location>
    </subcellularLocation>
</comment>
<reference evidence="13" key="1">
    <citation type="submission" date="2020-07" db="EMBL/GenBank/DDBJ databases">
        <title>Genome sequence and genetic diversity analysis of an under-domesticated orphan crop, white fonio (Digitaria exilis).</title>
        <authorList>
            <person name="Bennetzen J.L."/>
            <person name="Chen S."/>
            <person name="Ma X."/>
            <person name="Wang X."/>
            <person name="Yssel A.E.J."/>
            <person name="Chaluvadi S.R."/>
            <person name="Johnson M."/>
            <person name="Gangashetty P."/>
            <person name="Hamidou F."/>
            <person name="Sanogo M.D."/>
            <person name="Zwaenepoel A."/>
            <person name="Wallace J."/>
            <person name="Van De Peer Y."/>
            <person name="Van Deynze A."/>
        </authorList>
    </citation>
    <scope>NUCLEOTIDE SEQUENCE</scope>
    <source>
        <tissue evidence="13">Leaves</tissue>
    </source>
</reference>
<organism evidence="13 14">
    <name type="scientific">Digitaria exilis</name>
    <dbReference type="NCBI Taxonomy" id="1010633"/>
    <lineage>
        <taxon>Eukaryota</taxon>
        <taxon>Viridiplantae</taxon>
        <taxon>Streptophyta</taxon>
        <taxon>Embryophyta</taxon>
        <taxon>Tracheophyta</taxon>
        <taxon>Spermatophyta</taxon>
        <taxon>Magnoliopsida</taxon>
        <taxon>Liliopsida</taxon>
        <taxon>Poales</taxon>
        <taxon>Poaceae</taxon>
        <taxon>PACMAD clade</taxon>
        <taxon>Panicoideae</taxon>
        <taxon>Panicodae</taxon>
        <taxon>Paniceae</taxon>
        <taxon>Anthephorinae</taxon>
        <taxon>Digitaria</taxon>
    </lineage>
</organism>
<dbReference type="GO" id="GO:0005634">
    <property type="term" value="C:nucleus"/>
    <property type="evidence" value="ECO:0007669"/>
    <property type="project" value="UniProtKB-SubCell"/>
</dbReference>
<comment type="similarity">
    <text evidence="8">Belongs to the polyadenylate-binding RBP47 family.</text>
</comment>
<name>A0A835BK72_9POAL</name>
<accession>A0A835BK72</accession>
<evidence type="ECO:0000256" key="4">
    <source>
        <dbReference type="ARBA" id="ARBA00022737"/>
    </source>
</evidence>
<evidence type="ECO:0000256" key="6">
    <source>
        <dbReference type="ARBA" id="ARBA00023242"/>
    </source>
</evidence>
<dbReference type="InterPro" id="IPR035979">
    <property type="entry name" value="RBD_domain_sf"/>
</dbReference>
<feature type="domain" description="RRM" evidence="12">
    <location>
        <begin position="44"/>
        <end position="124"/>
    </location>
</feature>
<evidence type="ECO:0000256" key="5">
    <source>
        <dbReference type="ARBA" id="ARBA00022884"/>
    </source>
</evidence>
<keyword evidence="14" id="KW-1185">Reference proteome</keyword>
<dbReference type="InterPro" id="IPR050825">
    <property type="entry name" value="RBM42_RBP45_47-like"/>
</dbReference>
<sequence>MPPPYPLSWADAPPYHYHGTTAQPTPTTKGEEEDAEPQGEGDRRSLWIGGLLHWMDEDYLYCCFTRSPELLSVVVMRGKHTGQSEGFGFLKFADHTTATHILKSYNGQKMPNADQDFCLNWATQKPAPDKLPHQDSKLAVLQDAQAGGDAAAASDHAIFVGDLSYDVTDFMLHHLFKSRYPSVKSAKVIIDKLTGCSKGFGFVHFGDANEQVQAMKEMNGAYCSTRPIRTGPAPNNKTFVQNTQGTYSNYDPNNSKLFVGHLDQSITDEDLMQTFSPYGELVHVKVLTGKGCGFVTYSNRASAEEAMRMLNGSQLGSNTINLTWGRRPANKKDQHNGGPYGRSKCFDASGYGWSPQDPNAYAQTGHPGYGYYQHQLPTVQVKFISHEYEVNVLPSELCFNNCICFPEDMLQKFICSNIMSICLVSLCSEIAM</sequence>
<dbReference type="GO" id="GO:0005829">
    <property type="term" value="C:cytosol"/>
    <property type="evidence" value="ECO:0007669"/>
    <property type="project" value="TreeGrafter"/>
</dbReference>
<protein>
    <recommendedName>
        <fullName evidence="12">RRM domain-containing protein</fullName>
    </recommendedName>
</protein>
<comment type="subunit">
    <text evidence="9">Interacts with the poly(A) tail of mRNA in nucleus.</text>
</comment>
<keyword evidence="3" id="KW-0507">mRNA processing</keyword>
<dbReference type="InterPro" id="IPR000504">
    <property type="entry name" value="RRM_dom"/>
</dbReference>
<feature type="domain" description="RRM" evidence="12">
    <location>
        <begin position="255"/>
        <end position="327"/>
    </location>
</feature>
<keyword evidence="4" id="KW-0677">Repeat</keyword>
<evidence type="ECO:0000256" key="7">
    <source>
        <dbReference type="ARBA" id="ARBA00057395"/>
    </source>
</evidence>
<evidence type="ECO:0000256" key="2">
    <source>
        <dbReference type="ARBA" id="ARBA00004463"/>
    </source>
</evidence>
<dbReference type="Proteomes" id="UP000636709">
    <property type="component" value="Unassembled WGS sequence"/>
</dbReference>
<evidence type="ECO:0000256" key="9">
    <source>
        <dbReference type="ARBA" id="ARBA00063471"/>
    </source>
</evidence>
<keyword evidence="5 10" id="KW-0694">RNA-binding</keyword>
<feature type="region of interest" description="Disordered" evidence="11">
    <location>
        <begin position="1"/>
        <end position="42"/>
    </location>
</feature>
<dbReference type="Gene3D" id="3.30.70.330">
    <property type="match status" value="3"/>
</dbReference>
<dbReference type="GO" id="GO:0006397">
    <property type="term" value="P:mRNA processing"/>
    <property type="evidence" value="ECO:0007669"/>
    <property type="project" value="UniProtKB-KW"/>
</dbReference>
<evidence type="ECO:0000256" key="11">
    <source>
        <dbReference type="SAM" id="MobiDB-lite"/>
    </source>
</evidence>
<dbReference type="InterPro" id="IPR012677">
    <property type="entry name" value="Nucleotide-bd_a/b_plait_sf"/>
</dbReference>
<dbReference type="SUPFAM" id="SSF54928">
    <property type="entry name" value="RNA-binding domain, RBD"/>
    <property type="match status" value="2"/>
</dbReference>
<evidence type="ECO:0000313" key="14">
    <source>
        <dbReference type="Proteomes" id="UP000636709"/>
    </source>
</evidence>
<evidence type="ECO:0000256" key="3">
    <source>
        <dbReference type="ARBA" id="ARBA00022664"/>
    </source>
</evidence>
<dbReference type="OrthoDB" id="446113at2759"/>
<dbReference type="PROSITE" id="PS50102">
    <property type="entry name" value="RRM"/>
    <property type="match status" value="3"/>
</dbReference>
<dbReference type="AlphaFoldDB" id="A0A835BK72"/>
<evidence type="ECO:0000256" key="1">
    <source>
        <dbReference type="ARBA" id="ARBA00004123"/>
    </source>
</evidence>
<gene>
    <name evidence="13" type="ORF">HU200_037375</name>
</gene>
<dbReference type="SMART" id="SM00360">
    <property type="entry name" value="RRM"/>
    <property type="match status" value="3"/>
</dbReference>
<dbReference type="CDD" id="cd12344">
    <property type="entry name" value="RRM1_SECp43_like"/>
    <property type="match status" value="1"/>
</dbReference>
<proteinExistence type="inferred from homology"/>
<keyword evidence="6" id="KW-0539">Nucleus</keyword>
<dbReference type="Pfam" id="PF00076">
    <property type="entry name" value="RRM_1"/>
    <property type="match status" value="3"/>
</dbReference>
<evidence type="ECO:0000256" key="10">
    <source>
        <dbReference type="PROSITE-ProRule" id="PRU00176"/>
    </source>
</evidence>
<feature type="domain" description="RRM" evidence="12">
    <location>
        <begin position="156"/>
        <end position="235"/>
    </location>
</feature>
<comment type="function">
    <text evidence="7">Heterogeneous nuclear ribonucleoprotein (hnRNP)-protein binding the poly(A) tail of mRNA and probably involved in some steps of pre-mRNA maturation.</text>
</comment>
<comment type="caution">
    <text evidence="13">The sequence shown here is derived from an EMBL/GenBank/DDBJ whole genome shotgun (WGS) entry which is preliminary data.</text>
</comment>
<dbReference type="CDD" id="cd12345">
    <property type="entry name" value="RRM2_SECp43_like"/>
    <property type="match status" value="1"/>
</dbReference>
<dbReference type="EMBL" id="JACEFO010001886">
    <property type="protein sequence ID" value="KAF8695531.1"/>
    <property type="molecule type" value="Genomic_DNA"/>
</dbReference>
<dbReference type="FunFam" id="3.30.70.330:FF:000144">
    <property type="entry name" value="Polyadenylate-binding protein RBP47B"/>
    <property type="match status" value="1"/>
</dbReference>
<evidence type="ECO:0000259" key="12">
    <source>
        <dbReference type="PROSITE" id="PS50102"/>
    </source>
</evidence>
<dbReference type="GO" id="GO:0003729">
    <property type="term" value="F:mRNA binding"/>
    <property type="evidence" value="ECO:0007669"/>
    <property type="project" value="InterPro"/>
</dbReference>
<evidence type="ECO:0000256" key="8">
    <source>
        <dbReference type="ARBA" id="ARBA00061069"/>
    </source>
</evidence>
<dbReference type="PANTHER" id="PTHR47640">
    <property type="entry name" value="TRNA SELENOCYSTEINE 1-ASSOCIATED PROTEIN 1-RELATED-RELATED"/>
    <property type="match status" value="1"/>
</dbReference>
<evidence type="ECO:0000313" key="13">
    <source>
        <dbReference type="EMBL" id="KAF8695531.1"/>
    </source>
</evidence>